<keyword evidence="3" id="KW-1185">Reference proteome</keyword>
<feature type="transmembrane region" description="Helical" evidence="1">
    <location>
        <begin position="140"/>
        <end position="165"/>
    </location>
</feature>
<dbReference type="GeneID" id="24140236"/>
<accession>A0A067BBM9</accession>
<organism evidence="2 3">
    <name type="scientific">Saprolegnia parasitica (strain CBS 223.65)</name>
    <dbReference type="NCBI Taxonomy" id="695850"/>
    <lineage>
        <taxon>Eukaryota</taxon>
        <taxon>Sar</taxon>
        <taxon>Stramenopiles</taxon>
        <taxon>Oomycota</taxon>
        <taxon>Saprolegniomycetes</taxon>
        <taxon>Saprolegniales</taxon>
        <taxon>Saprolegniaceae</taxon>
        <taxon>Saprolegnia</taxon>
    </lineage>
</organism>
<evidence type="ECO:0000313" key="2">
    <source>
        <dbReference type="EMBL" id="KDO15744.1"/>
    </source>
</evidence>
<keyword evidence="1" id="KW-1133">Transmembrane helix</keyword>
<dbReference type="EMBL" id="KK584595">
    <property type="protein sequence ID" value="KDO15744.1"/>
    <property type="molecule type" value="Genomic_DNA"/>
</dbReference>
<evidence type="ECO:0000256" key="1">
    <source>
        <dbReference type="SAM" id="Phobius"/>
    </source>
</evidence>
<dbReference type="VEuPathDB" id="FungiDB:SPRG_18714"/>
<keyword evidence="1" id="KW-0472">Membrane</keyword>
<evidence type="ECO:0000313" key="3">
    <source>
        <dbReference type="Proteomes" id="UP000030745"/>
    </source>
</evidence>
<dbReference type="Proteomes" id="UP000030745">
    <property type="component" value="Unassembled WGS sequence"/>
</dbReference>
<keyword evidence="1" id="KW-0812">Transmembrane</keyword>
<proteinExistence type="predicted"/>
<protein>
    <submittedName>
        <fullName evidence="2">Uncharacterized protein</fullName>
    </submittedName>
</protein>
<dbReference type="RefSeq" id="XP_012213547.1">
    <property type="nucleotide sequence ID" value="XM_012358157.1"/>
</dbReference>
<feature type="transmembrane region" description="Helical" evidence="1">
    <location>
        <begin position="101"/>
        <end position="134"/>
    </location>
</feature>
<sequence>MQEQLEAVEKAGRDKAAATARAAQDRRNEIAALHRSRDHDVQAARLAGDLVGAKQSVLPVMMAPPTTLFLSTHAPRLARTTIPTPTSFLPLLRRLPHASSLLLGLSVSDVVVVRVVLLAAVVLSVVVAVLAAVLPTTTTTIASVVLAITNALAEQFSCAPWVVFVHERQSYLQQREFGSVSVAGLRAIDSHIALAESIWVDHGQAMLERILSIQSPEVLARKAALETTIAHLLIDLQGLRSKKLVPANTHKFLAYRIRTFLA</sequence>
<gene>
    <name evidence="2" type="ORF">SPRG_18714</name>
</gene>
<dbReference type="AlphaFoldDB" id="A0A067BBM9"/>
<name>A0A067BBM9_SAPPC</name>
<dbReference type="KEGG" id="spar:SPRG_18714"/>
<reference evidence="2 3" key="1">
    <citation type="journal article" date="2013" name="PLoS Genet.">
        <title>Distinctive expansion of potential virulence genes in the genome of the oomycete fish pathogen Saprolegnia parasitica.</title>
        <authorList>
            <person name="Jiang R.H."/>
            <person name="de Bruijn I."/>
            <person name="Haas B.J."/>
            <person name="Belmonte R."/>
            <person name="Lobach L."/>
            <person name="Christie J."/>
            <person name="van den Ackerveken G."/>
            <person name="Bottin A."/>
            <person name="Bulone V."/>
            <person name="Diaz-Moreno S.M."/>
            <person name="Dumas B."/>
            <person name="Fan L."/>
            <person name="Gaulin E."/>
            <person name="Govers F."/>
            <person name="Grenville-Briggs L.J."/>
            <person name="Horner N.R."/>
            <person name="Levin J.Z."/>
            <person name="Mammella M."/>
            <person name="Meijer H.J."/>
            <person name="Morris P."/>
            <person name="Nusbaum C."/>
            <person name="Oome S."/>
            <person name="Phillips A.J."/>
            <person name="van Rooyen D."/>
            <person name="Rzeszutek E."/>
            <person name="Saraiva M."/>
            <person name="Secombes C.J."/>
            <person name="Seidl M.F."/>
            <person name="Snel B."/>
            <person name="Stassen J.H."/>
            <person name="Sykes S."/>
            <person name="Tripathy S."/>
            <person name="van den Berg H."/>
            <person name="Vega-Arreguin J.C."/>
            <person name="Wawra S."/>
            <person name="Young S.K."/>
            <person name="Zeng Q."/>
            <person name="Dieguez-Uribeondo J."/>
            <person name="Russ C."/>
            <person name="Tyler B.M."/>
            <person name="van West P."/>
        </authorList>
    </citation>
    <scope>NUCLEOTIDE SEQUENCE [LARGE SCALE GENOMIC DNA]</scope>
    <source>
        <strain evidence="2 3">CBS 223.65</strain>
    </source>
</reference>